<dbReference type="Proteomes" id="UP000215506">
    <property type="component" value="Unassembled WGS sequence"/>
</dbReference>
<evidence type="ECO:0008006" key="3">
    <source>
        <dbReference type="Google" id="ProtNLM"/>
    </source>
</evidence>
<comment type="caution">
    <text evidence="1">The sequence shown here is derived from an EMBL/GenBank/DDBJ whole genome shotgun (WGS) entry which is preliminary data.</text>
</comment>
<protein>
    <recommendedName>
        <fullName evidence="3">DinB-like domain-containing protein</fullName>
    </recommendedName>
</protein>
<sequence length="168" mass="17905">MLDINALRDAYRTLLEAADTVADSDQTIAPAPGEWNADQILGHVCLITAATIAAASAVAAGEHTTYDNRIALDIWTIDRVIESAGGSTGLRDRLQRQAEVLCGFSGPALSDTEFDTLVSTRLISDDAVLVDQPLPLRDLFIGLADVELPGHTEQLLALLHGRTTEATV</sequence>
<organism evidence="1 2">
    <name type="scientific">Nocardia cerradoensis</name>
    <dbReference type="NCBI Taxonomy" id="85688"/>
    <lineage>
        <taxon>Bacteria</taxon>
        <taxon>Bacillati</taxon>
        <taxon>Actinomycetota</taxon>
        <taxon>Actinomycetes</taxon>
        <taxon>Mycobacteriales</taxon>
        <taxon>Nocardiaceae</taxon>
        <taxon>Nocardia</taxon>
    </lineage>
</organism>
<proteinExistence type="predicted"/>
<evidence type="ECO:0000313" key="1">
    <source>
        <dbReference type="EMBL" id="OXR42593.1"/>
    </source>
</evidence>
<accession>A0A231H158</accession>
<dbReference type="InterPro" id="IPR034660">
    <property type="entry name" value="DinB/YfiT-like"/>
</dbReference>
<gene>
    <name evidence="1" type="ORF">B7C42_05370</name>
</gene>
<dbReference type="AlphaFoldDB" id="A0A231H158"/>
<name>A0A231H158_9NOCA</name>
<reference evidence="1 2" key="1">
    <citation type="submission" date="2017-07" db="EMBL/GenBank/DDBJ databases">
        <title>First draft Genome Sequence of Nocardia cerradoensis isolated from human infection.</title>
        <authorList>
            <person name="Carrasco G."/>
        </authorList>
    </citation>
    <scope>NUCLEOTIDE SEQUENCE [LARGE SCALE GENOMIC DNA]</scope>
    <source>
        <strain evidence="1 2">CNM20130759</strain>
    </source>
</reference>
<dbReference type="Gene3D" id="1.20.120.450">
    <property type="entry name" value="dinb family like domain"/>
    <property type="match status" value="1"/>
</dbReference>
<evidence type="ECO:0000313" key="2">
    <source>
        <dbReference type="Proteomes" id="UP000215506"/>
    </source>
</evidence>
<keyword evidence="2" id="KW-1185">Reference proteome</keyword>
<dbReference type="EMBL" id="NGAF01000013">
    <property type="protein sequence ID" value="OXR42593.1"/>
    <property type="molecule type" value="Genomic_DNA"/>
</dbReference>
<dbReference type="RefSeq" id="WP_094026924.1">
    <property type="nucleotide sequence ID" value="NZ_NGAF01000013.1"/>
</dbReference>